<feature type="chain" id="PRO_5005467762" description="Topoisomerase II" evidence="1">
    <location>
        <begin position="27"/>
        <end position="85"/>
    </location>
</feature>
<evidence type="ECO:0008006" key="4">
    <source>
        <dbReference type="Google" id="ProtNLM"/>
    </source>
</evidence>
<name>A0A0K1QU02_PSEFL</name>
<reference evidence="2 3" key="1">
    <citation type="journal article" date="2012" name="J. Bacteriol.">
        <title>Draft genome sequence of the cyanide-utilizing bacterium Pseudomonas fluorescens strain NCIMB 11764.</title>
        <authorList>
            <person name="Vilo C.A."/>
            <person name="Benedik M.J."/>
            <person name="Kunz D.A."/>
            <person name="Dong Q."/>
        </authorList>
    </citation>
    <scope>NUCLEOTIDE SEQUENCE [LARGE SCALE GENOMIC DNA]</scope>
    <source>
        <strain evidence="2 3">NCIMB 11764</strain>
    </source>
</reference>
<dbReference type="Pfam" id="PF10976">
    <property type="entry name" value="DUF2790"/>
    <property type="match status" value="1"/>
</dbReference>
<keyword evidence="1" id="KW-0732">Signal</keyword>
<evidence type="ECO:0000256" key="1">
    <source>
        <dbReference type="SAM" id="SignalP"/>
    </source>
</evidence>
<protein>
    <recommendedName>
        <fullName evidence="4">Topoisomerase II</fullName>
    </recommendedName>
</protein>
<dbReference type="InterPro" id="IPR021245">
    <property type="entry name" value="DUF2790"/>
</dbReference>
<dbReference type="AlphaFoldDB" id="A0A0K1QU02"/>
<dbReference type="OrthoDB" id="6903763at2"/>
<accession>A0A0K1QU02</accession>
<sequence>MNRLLENFSKPVIALTFAIVSSSIVAAPAEEVARTGMPLDIVKTISITDVSNACGIVPVVLTYDDSQGQRHTVTYQVWGSACSGG</sequence>
<feature type="signal peptide" evidence="1">
    <location>
        <begin position="1"/>
        <end position="26"/>
    </location>
</feature>
<gene>
    <name evidence="2" type="ORF">B723_22205</name>
</gene>
<evidence type="ECO:0000313" key="3">
    <source>
        <dbReference type="Proteomes" id="UP000017175"/>
    </source>
</evidence>
<dbReference type="RefSeq" id="WP_017338995.1">
    <property type="nucleotide sequence ID" value="NZ_CP010945.1"/>
</dbReference>
<evidence type="ECO:0000313" key="2">
    <source>
        <dbReference type="EMBL" id="AKV08950.1"/>
    </source>
</evidence>
<organism evidence="2 3">
    <name type="scientific">Pseudomonas fluorescens NCIMB 11764</name>
    <dbReference type="NCBI Taxonomy" id="1221522"/>
    <lineage>
        <taxon>Bacteria</taxon>
        <taxon>Pseudomonadati</taxon>
        <taxon>Pseudomonadota</taxon>
        <taxon>Gammaproteobacteria</taxon>
        <taxon>Pseudomonadales</taxon>
        <taxon>Pseudomonadaceae</taxon>
        <taxon>Pseudomonas</taxon>
    </lineage>
</organism>
<proteinExistence type="predicted"/>
<dbReference type="EMBL" id="CP010945">
    <property type="protein sequence ID" value="AKV08950.1"/>
    <property type="molecule type" value="Genomic_DNA"/>
</dbReference>
<dbReference type="Gene3D" id="2.30.140.50">
    <property type="entry name" value="Protein of unknown function DUF2790"/>
    <property type="match status" value="1"/>
</dbReference>
<dbReference type="Proteomes" id="UP000017175">
    <property type="component" value="Chromosome"/>
</dbReference>